<feature type="compositionally biased region" description="Basic and acidic residues" evidence="1">
    <location>
        <begin position="126"/>
        <end position="138"/>
    </location>
</feature>
<dbReference type="AlphaFoldDB" id="X1R1B1"/>
<name>X1R1B1_9ZZZZ</name>
<gene>
    <name evidence="2" type="ORF">S12H4_04843</name>
</gene>
<feature type="region of interest" description="Disordered" evidence="1">
    <location>
        <begin position="93"/>
        <end position="148"/>
    </location>
</feature>
<feature type="compositionally biased region" description="Acidic residues" evidence="1">
    <location>
        <begin position="105"/>
        <end position="125"/>
    </location>
</feature>
<protein>
    <submittedName>
        <fullName evidence="2">Uncharacterized protein</fullName>
    </submittedName>
</protein>
<organism evidence="2">
    <name type="scientific">marine sediment metagenome</name>
    <dbReference type="NCBI Taxonomy" id="412755"/>
    <lineage>
        <taxon>unclassified sequences</taxon>
        <taxon>metagenomes</taxon>
        <taxon>ecological metagenomes</taxon>
    </lineage>
</organism>
<feature type="compositionally biased region" description="Polar residues" evidence="1">
    <location>
        <begin position="139"/>
        <end position="148"/>
    </location>
</feature>
<evidence type="ECO:0000313" key="2">
    <source>
        <dbReference type="EMBL" id="GAI60886.1"/>
    </source>
</evidence>
<sequence length="148" mass="17025">MANRTSGRSVARTKSKGSQAKERTNKAAKQAKETLQPPNNQEVIRKKLVELTSPILDKYGVPAFDEVMKRLETTVKEFTEEVSTLFDELISRSREDHERMKSLLTEDEGNELQPEEELENEEDMSAFEKRLEHREQNKESQANADEGE</sequence>
<feature type="region of interest" description="Disordered" evidence="1">
    <location>
        <begin position="1"/>
        <end position="41"/>
    </location>
</feature>
<dbReference type="EMBL" id="BARW01001539">
    <property type="protein sequence ID" value="GAI60886.1"/>
    <property type="molecule type" value="Genomic_DNA"/>
</dbReference>
<reference evidence="2" key="1">
    <citation type="journal article" date="2014" name="Front. Microbiol.">
        <title>High frequency of phylogenetically diverse reductive dehalogenase-homologous genes in deep subseafloor sedimentary metagenomes.</title>
        <authorList>
            <person name="Kawai M."/>
            <person name="Futagami T."/>
            <person name="Toyoda A."/>
            <person name="Takaki Y."/>
            <person name="Nishi S."/>
            <person name="Hori S."/>
            <person name="Arai W."/>
            <person name="Tsubouchi T."/>
            <person name="Morono Y."/>
            <person name="Uchiyama I."/>
            <person name="Ito T."/>
            <person name="Fujiyama A."/>
            <person name="Inagaki F."/>
            <person name="Takami H."/>
        </authorList>
    </citation>
    <scope>NUCLEOTIDE SEQUENCE</scope>
    <source>
        <strain evidence="2">Expedition CK06-06</strain>
    </source>
</reference>
<comment type="caution">
    <text evidence="2">The sequence shown here is derived from an EMBL/GenBank/DDBJ whole genome shotgun (WGS) entry which is preliminary data.</text>
</comment>
<proteinExistence type="predicted"/>
<accession>X1R1B1</accession>
<evidence type="ECO:0000256" key="1">
    <source>
        <dbReference type="SAM" id="MobiDB-lite"/>
    </source>
</evidence>